<feature type="domain" description="Helicase ATP-binding" evidence="6">
    <location>
        <begin position="293"/>
        <end position="460"/>
    </location>
</feature>
<dbReference type="FunFam" id="3.40.50.10810:FF:000019">
    <property type="entry name" value="DNA excision repair protein ERCC-6-like 2 isoform X1"/>
    <property type="match status" value="1"/>
</dbReference>
<dbReference type="SUPFAM" id="SSF52540">
    <property type="entry name" value="P-loop containing nucleoside triphosphate hydrolases"/>
    <property type="match status" value="2"/>
</dbReference>
<organism evidence="8 9">
    <name type="scientific">Paralvinella palmiformis</name>
    <dbReference type="NCBI Taxonomy" id="53620"/>
    <lineage>
        <taxon>Eukaryota</taxon>
        <taxon>Metazoa</taxon>
        <taxon>Spiralia</taxon>
        <taxon>Lophotrochozoa</taxon>
        <taxon>Annelida</taxon>
        <taxon>Polychaeta</taxon>
        <taxon>Sedentaria</taxon>
        <taxon>Canalipalpata</taxon>
        <taxon>Terebellida</taxon>
        <taxon>Terebelliformia</taxon>
        <taxon>Alvinellidae</taxon>
        <taxon>Paralvinella</taxon>
    </lineage>
</organism>
<evidence type="ECO:0000259" key="6">
    <source>
        <dbReference type="PROSITE" id="PS51192"/>
    </source>
</evidence>
<comment type="caution">
    <text evidence="8">The sequence shown here is derived from an EMBL/GenBank/DDBJ whole genome shotgun (WGS) entry which is preliminary data.</text>
</comment>
<dbReference type="Gene3D" id="3.40.50.300">
    <property type="entry name" value="P-loop containing nucleotide triphosphate hydrolases"/>
    <property type="match status" value="1"/>
</dbReference>
<keyword evidence="3" id="KW-0539">Nucleus</keyword>
<evidence type="ECO:0008006" key="10">
    <source>
        <dbReference type="Google" id="ProtNLM"/>
    </source>
</evidence>
<dbReference type="InterPro" id="IPR027417">
    <property type="entry name" value="P-loop_NTPase"/>
</dbReference>
<proteinExistence type="predicted"/>
<dbReference type="GO" id="GO:0005524">
    <property type="term" value="F:ATP binding"/>
    <property type="evidence" value="ECO:0007669"/>
    <property type="project" value="InterPro"/>
</dbReference>
<dbReference type="InterPro" id="IPR016197">
    <property type="entry name" value="Chromo-like_dom_sf"/>
</dbReference>
<keyword evidence="9" id="KW-1185">Reference proteome</keyword>
<name>A0AAD9JSZ8_9ANNE</name>
<reference evidence="8" key="1">
    <citation type="journal article" date="2023" name="Mol. Biol. Evol.">
        <title>Third-Generation Sequencing Reveals the Adaptive Role of the Epigenome in Three Deep-Sea Polychaetes.</title>
        <authorList>
            <person name="Perez M."/>
            <person name="Aroh O."/>
            <person name="Sun Y."/>
            <person name="Lan Y."/>
            <person name="Juniper S.K."/>
            <person name="Young C.R."/>
            <person name="Angers B."/>
            <person name="Qian P.Y."/>
        </authorList>
    </citation>
    <scope>NUCLEOTIDE SEQUENCE</scope>
    <source>
        <strain evidence="8">P08H-3</strain>
    </source>
</reference>
<dbReference type="Pfam" id="PF00176">
    <property type="entry name" value="SNF2-rel_dom"/>
    <property type="match status" value="2"/>
</dbReference>
<dbReference type="PANTHER" id="PTHR45629:SF7">
    <property type="entry name" value="DNA EXCISION REPAIR PROTEIN ERCC-6-RELATED"/>
    <property type="match status" value="1"/>
</dbReference>
<evidence type="ECO:0000256" key="2">
    <source>
        <dbReference type="ARBA" id="ARBA00022801"/>
    </source>
</evidence>
<dbReference type="GO" id="GO:0016787">
    <property type="term" value="F:hydrolase activity"/>
    <property type="evidence" value="ECO:0007669"/>
    <property type="project" value="UniProtKB-KW"/>
</dbReference>
<evidence type="ECO:0000256" key="3">
    <source>
        <dbReference type="ARBA" id="ARBA00023242"/>
    </source>
</evidence>
<evidence type="ECO:0000259" key="5">
    <source>
        <dbReference type="PROSITE" id="PS50304"/>
    </source>
</evidence>
<dbReference type="PANTHER" id="PTHR45629">
    <property type="entry name" value="SNF2/RAD54 FAMILY MEMBER"/>
    <property type="match status" value="1"/>
</dbReference>
<evidence type="ECO:0000259" key="7">
    <source>
        <dbReference type="PROSITE" id="PS51194"/>
    </source>
</evidence>
<dbReference type="Gene3D" id="3.40.50.10810">
    <property type="entry name" value="Tandem AAA-ATPase domain"/>
    <property type="match status" value="1"/>
</dbReference>
<protein>
    <recommendedName>
        <fullName evidence="10">DNA excision repair protein ERCC-6-like 2</fullName>
    </recommendedName>
</protein>
<feature type="compositionally biased region" description="Polar residues" evidence="4">
    <location>
        <begin position="203"/>
        <end position="217"/>
    </location>
</feature>
<sequence>MSTAQQQQHELVADADDEGSRRETDQRTLAIRRASLKRYSTATFVVGEECLARWSVDNKLYEAKIKRFNKTSSATLALVSYRDYGSDHDEWVDVKRIQKKSHVQECYTQEDNVIVLMENKLDTLPAPLFPPLKGDEEEERIYNKFKCLDDKCYLGRHSIDQKKWPTTSKRVVCDVNRQPSTLKRRRTKTVKSLGRQLNEERPTTGNQESESHQTICSSRDHHRSKSTTFNSQESRSSGFLNEDLEKPYFPKVTAGEKVSLPLSSSGEKPEIEVPATINRYLRDYQRDGVRFLYKHYTSGHGALLADDMGLGKTVQVISLIAALLGKSGTESDMLAQKPFFIRKMLDCKYDQTIKRCEPFLVVGPASVLYNWVDELETWGYFKVSKYHKHHKSQTIADLKNGKVDVVVTTYETYRDNVGLKTEVTKALRKISCLKRFGLSGTPLQNNIQELWSLLDWCYPGCLGILKEFTNKYCDVIEAGQSHMATKRQLAEARRAQAELAVIRNKWMLRRTKLIIQDELPQKFEMVVYCQPTAIQISVYKAILNLEWIDYVLKQREPCPCGSKKTRMFCCYQRLPLPPPNNKSVRSLTMSYMHLLLKAANHIALLLPGHTTNENQEKEAEKIYKKVFSEHPEFIDQTKEAAFETLSNPKYSGKMKVLQGLLSVFRKQQSKVLIFSYSTKLLDILQMYVMSKGYEYYRLDGTTNQSTRVKLVRDFNNKPDVFLFLVSTKAGGVGLNLTGANVVVIYDPNWNPTHDLQAQDRAYRIGQRRDVSVYRLITSGTIEENIYLRQLHKQQLGDVAMSTKNTKRLFCNDELFGIQSTFQFRTGDRCLTEDILKRHSKVEEGLRSNSGSDLEGFHVEKCMLFPVDVEESNTCSMAESENEQNNESIDSEDDDFGLSYVCTQLLNLSDKGKDDNVIKPADPNISNHKYWRKRKVMDKNDGDRIWQQPKRQMKTDNEDESVDDFLDELLGVETVPSVSKKSSPTVEMTDAQTGKMAMFRSGDSKQSGRDIFEEDDGDDILTSLWQEMESVNNTENSAPLSSGKSKHQISSRVSFKTNYICSKGTEDQDTENVASSLKFTSVKKPDQKPSANMHRDRTHFKQNKVYLLHRKPAMNNLNQRHSQRQPTAEKNVSDKMRKRCRITEDGVMKHQSSSLYKSRRGSSILKLRKTERSPISQKKKTNDEATYEESTDQNLPKRLINTFESITDVFADCGVIHMHQNQKVIGSSKAEDYMSRCAIKDVFENHCNSQAPAIICKPRAKSSKRQSVIKMRKTRKLKTGETTATTKCSNKKTIEKQKYNVGFFYGPRSVVSGERKILIGQTPKSIKRQQFLRLAKYIQKSDLEVDAIRFAKKVLHSNRKKHIHWLEKYYTNPDLGLEDVILQQNKQS</sequence>
<dbReference type="InterPro" id="IPR002999">
    <property type="entry name" value="Tudor"/>
</dbReference>
<dbReference type="InterPro" id="IPR000330">
    <property type="entry name" value="SNF2_N"/>
</dbReference>
<feature type="region of interest" description="Disordered" evidence="4">
    <location>
        <begin position="1"/>
        <end position="25"/>
    </location>
</feature>
<dbReference type="PROSITE" id="PS51194">
    <property type="entry name" value="HELICASE_CTER"/>
    <property type="match status" value="1"/>
</dbReference>
<dbReference type="EMBL" id="JAODUP010000177">
    <property type="protein sequence ID" value="KAK2158090.1"/>
    <property type="molecule type" value="Genomic_DNA"/>
</dbReference>
<dbReference type="Pfam" id="PF14773">
    <property type="entry name" value="VIGSSK"/>
    <property type="match status" value="1"/>
</dbReference>
<dbReference type="CDD" id="cd18793">
    <property type="entry name" value="SF2_C_SNF"/>
    <property type="match status" value="1"/>
</dbReference>
<evidence type="ECO:0000256" key="4">
    <source>
        <dbReference type="SAM" id="MobiDB-lite"/>
    </source>
</evidence>
<feature type="compositionally biased region" description="Basic and acidic residues" evidence="4">
    <location>
        <begin position="1130"/>
        <end position="1147"/>
    </location>
</feature>
<feature type="region of interest" description="Disordered" evidence="4">
    <location>
        <begin position="178"/>
        <end position="240"/>
    </location>
</feature>
<dbReference type="InterPro" id="IPR050496">
    <property type="entry name" value="SNF2_RAD54_helicase_repair"/>
</dbReference>
<keyword evidence="2" id="KW-0378">Hydrolase</keyword>
<dbReference type="InterPro" id="IPR014001">
    <property type="entry name" value="Helicase_ATP-bd"/>
</dbReference>
<dbReference type="GO" id="GO:0005634">
    <property type="term" value="C:nucleus"/>
    <property type="evidence" value="ECO:0007669"/>
    <property type="project" value="UniProtKB-SubCell"/>
</dbReference>
<dbReference type="SMART" id="SM00333">
    <property type="entry name" value="TUDOR"/>
    <property type="match status" value="1"/>
</dbReference>
<accession>A0AAD9JSZ8</accession>
<dbReference type="SMART" id="SM00490">
    <property type="entry name" value="HELICc"/>
    <property type="match status" value="1"/>
</dbReference>
<dbReference type="InterPro" id="IPR038718">
    <property type="entry name" value="SNF2-like_sf"/>
</dbReference>
<dbReference type="Proteomes" id="UP001208570">
    <property type="component" value="Unassembled WGS sequence"/>
</dbReference>
<dbReference type="PROSITE" id="PS50304">
    <property type="entry name" value="TUDOR"/>
    <property type="match status" value="1"/>
</dbReference>
<dbReference type="InterPro" id="IPR029256">
    <property type="entry name" value="Heliccase-ass-bd"/>
</dbReference>
<dbReference type="Gene3D" id="2.30.30.140">
    <property type="match status" value="1"/>
</dbReference>
<feature type="domain" description="Tudor" evidence="5">
    <location>
        <begin position="43"/>
        <end position="105"/>
    </location>
</feature>
<evidence type="ECO:0000313" key="8">
    <source>
        <dbReference type="EMBL" id="KAK2158090.1"/>
    </source>
</evidence>
<dbReference type="SMART" id="SM00487">
    <property type="entry name" value="DEXDc"/>
    <property type="match status" value="1"/>
</dbReference>
<dbReference type="SUPFAM" id="SSF54160">
    <property type="entry name" value="Chromo domain-like"/>
    <property type="match status" value="1"/>
</dbReference>
<evidence type="ECO:0000313" key="9">
    <source>
        <dbReference type="Proteomes" id="UP001208570"/>
    </source>
</evidence>
<feature type="domain" description="Helicase C-terminal" evidence="7">
    <location>
        <begin position="656"/>
        <end position="809"/>
    </location>
</feature>
<comment type="subcellular location">
    <subcellularLocation>
        <location evidence="1">Nucleus</location>
    </subcellularLocation>
</comment>
<feature type="region of interest" description="Disordered" evidence="4">
    <location>
        <begin position="1115"/>
        <end position="1191"/>
    </location>
</feature>
<dbReference type="Pfam" id="PF00271">
    <property type="entry name" value="Helicase_C"/>
    <property type="match status" value="1"/>
</dbReference>
<gene>
    <name evidence="8" type="ORF">LSH36_177g01040</name>
</gene>
<dbReference type="PROSITE" id="PS51192">
    <property type="entry name" value="HELICASE_ATP_BIND_1"/>
    <property type="match status" value="1"/>
</dbReference>
<feature type="compositionally biased region" description="Polar residues" evidence="4">
    <location>
        <begin position="226"/>
        <end position="239"/>
    </location>
</feature>
<feature type="compositionally biased region" description="Polar residues" evidence="4">
    <location>
        <begin position="1115"/>
        <end position="1129"/>
    </location>
</feature>
<dbReference type="InterPro" id="IPR049730">
    <property type="entry name" value="SNF2/RAD54-like_C"/>
</dbReference>
<evidence type="ECO:0000256" key="1">
    <source>
        <dbReference type="ARBA" id="ARBA00004123"/>
    </source>
</evidence>
<dbReference type="InterPro" id="IPR001650">
    <property type="entry name" value="Helicase_C-like"/>
</dbReference>